<proteinExistence type="predicted"/>
<dbReference type="KEGG" id="fox:FOXG_20264"/>
<sequence>MISLLRRRLHLERLELVDPRMRTSSYNRVSDDISSSSAMRTLL</sequence>
<dbReference type="VEuPathDB" id="FungiDB:FOXG_20264"/>
<dbReference type="AlphaFoldDB" id="A0A0J9WPX6"/>
<dbReference type="GeneID" id="28960970"/>
<dbReference type="Proteomes" id="UP000009097">
    <property type="component" value="Unassembled WGS sequence"/>
</dbReference>
<name>A0A0J9WPX6_FUSO4</name>
<organism evidence="1 2">
    <name type="scientific">Fusarium oxysporum f. sp. lycopersici (strain 4287 / CBS 123668 / FGSC 9935 / NRRL 34936)</name>
    <name type="common">Fusarium vascular wilt of tomato</name>
    <dbReference type="NCBI Taxonomy" id="426428"/>
    <lineage>
        <taxon>Eukaryota</taxon>
        <taxon>Fungi</taxon>
        <taxon>Dikarya</taxon>
        <taxon>Ascomycota</taxon>
        <taxon>Pezizomycotina</taxon>
        <taxon>Sordariomycetes</taxon>
        <taxon>Hypocreomycetidae</taxon>
        <taxon>Hypocreales</taxon>
        <taxon>Nectriaceae</taxon>
        <taxon>Fusarium</taxon>
        <taxon>Fusarium oxysporum species complex</taxon>
    </lineage>
</organism>
<evidence type="ECO:0000313" key="1">
    <source>
        <dbReference type="EMBL" id="KNB09797.1"/>
    </source>
</evidence>
<dbReference type="RefSeq" id="XP_018247842.1">
    <property type="nucleotide sequence ID" value="XM_018400530.1"/>
</dbReference>
<protein>
    <submittedName>
        <fullName evidence="1">Uncharacterized protein</fullName>
    </submittedName>
</protein>
<gene>
    <name evidence="1" type="ORF">FOXG_20264</name>
</gene>
<dbReference type="EMBL" id="DS231708">
    <property type="protein sequence ID" value="KNB09797.1"/>
    <property type="molecule type" value="Genomic_DNA"/>
</dbReference>
<accession>A0A0J9WPX6</accession>
<reference evidence="1" key="1">
    <citation type="submission" date="2007-04" db="EMBL/GenBank/DDBJ databases">
        <authorList>
            <consortium name="The Broad Institute Genome Sequencing Platform"/>
            <person name="Birren B."/>
            <person name="Lander E."/>
            <person name="Galagan J."/>
            <person name="Nusbaum C."/>
            <person name="Devon K."/>
            <person name="Ma L.-J."/>
            <person name="Jaffe D."/>
            <person name="Butler J."/>
            <person name="Alvarez P."/>
            <person name="Gnerre S."/>
            <person name="Grabherr M."/>
            <person name="Kleber M."/>
            <person name="Mauceli E."/>
            <person name="Brockman W."/>
            <person name="MacCallum I.A."/>
            <person name="Young S."/>
            <person name="LaButti K."/>
            <person name="DeCaprio D."/>
            <person name="Crawford M."/>
            <person name="Koehrsen M."/>
            <person name="Engels R."/>
            <person name="Montgomery P."/>
            <person name="Pearson M."/>
            <person name="Howarth C."/>
            <person name="Larson L."/>
            <person name="White J."/>
            <person name="O'Leary S."/>
            <person name="Kodira C."/>
            <person name="Zeng Q."/>
            <person name="Yandava C."/>
            <person name="Alvarado L."/>
            <person name="Kistler C."/>
            <person name="Shim W.-B."/>
            <person name="Kang S."/>
            <person name="Woloshuk C."/>
        </authorList>
    </citation>
    <scope>NUCLEOTIDE SEQUENCE</scope>
    <source>
        <strain evidence="1">4287</strain>
    </source>
</reference>
<reference evidence="1" key="2">
    <citation type="journal article" date="2010" name="Nature">
        <title>Comparative genomics reveals mobile pathogenicity chromosomes in Fusarium.</title>
        <authorList>
            <person name="Ma L.J."/>
            <person name="van der Does H.C."/>
            <person name="Borkovich K.A."/>
            <person name="Coleman J.J."/>
            <person name="Daboussi M.J."/>
            <person name="Di Pietro A."/>
            <person name="Dufresne M."/>
            <person name="Freitag M."/>
            <person name="Grabherr M."/>
            <person name="Henrissat B."/>
            <person name="Houterman P.M."/>
            <person name="Kang S."/>
            <person name="Shim W.B."/>
            <person name="Woloshuk C."/>
            <person name="Xie X."/>
            <person name="Xu J.R."/>
            <person name="Antoniw J."/>
            <person name="Baker S.E."/>
            <person name="Bluhm B.H."/>
            <person name="Breakspear A."/>
            <person name="Brown D.W."/>
            <person name="Butchko R.A."/>
            <person name="Chapman S."/>
            <person name="Coulson R."/>
            <person name="Coutinho P.M."/>
            <person name="Danchin E.G."/>
            <person name="Diener A."/>
            <person name="Gale L.R."/>
            <person name="Gardiner D.M."/>
            <person name="Goff S."/>
            <person name="Hammond-Kosack K.E."/>
            <person name="Hilburn K."/>
            <person name="Hua-Van A."/>
            <person name="Jonkers W."/>
            <person name="Kazan K."/>
            <person name="Kodira C.D."/>
            <person name="Koehrsen M."/>
            <person name="Kumar L."/>
            <person name="Lee Y.H."/>
            <person name="Li L."/>
            <person name="Manners J.M."/>
            <person name="Miranda-Saavedra D."/>
            <person name="Mukherjee M."/>
            <person name="Park G."/>
            <person name="Park J."/>
            <person name="Park S.Y."/>
            <person name="Proctor R.H."/>
            <person name="Regev A."/>
            <person name="Ruiz-Roldan M.C."/>
            <person name="Sain D."/>
            <person name="Sakthikumar S."/>
            <person name="Sykes S."/>
            <person name="Schwartz D.C."/>
            <person name="Turgeon B.G."/>
            <person name="Wapinski I."/>
            <person name="Yoder O."/>
            <person name="Young S."/>
            <person name="Zeng Q."/>
            <person name="Zhou S."/>
            <person name="Galagan J."/>
            <person name="Cuomo C.A."/>
            <person name="Kistler H.C."/>
            <person name="Rep M."/>
        </authorList>
    </citation>
    <scope>NUCLEOTIDE SEQUENCE [LARGE SCALE GENOMIC DNA]</scope>
    <source>
        <strain evidence="1">4287</strain>
    </source>
</reference>
<evidence type="ECO:0000313" key="2">
    <source>
        <dbReference type="Proteomes" id="UP000009097"/>
    </source>
</evidence>